<feature type="compositionally biased region" description="Basic and acidic residues" evidence="1">
    <location>
        <begin position="278"/>
        <end position="288"/>
    </location>
</feature>
<dbReference type="AlphaFoldDB" id="A0A0B1T3X6"/>
<dbReference type="Proteomes" id="UP000053660">
    <property type="component" value="Unassembled WGS sequence"/>
</dbReference>
<sequence>MMKVILEYQEKMAAGGDHMGASVGMMRMWSGNKTAKYLMPLLSKEKKRFAMEKVEQEAQAKGIEVPSILTDLDEKTGNIGPNNDDKCLGMPKLFNLEQKEDDEEPPVELEQMVQKQIEAEEANEIPVIIVHEVECQTEMVETSDKIEQTVDKVVEDEACQAEEEKVSCQEMETQTETVEGCNVEAQTNSVETVDEEVITIVPPTLEDSCQTESSPTMDQISQTNQADLVDADTNTELEVKHVRIQTPSPQITQKTIQTEDLEVSEEENAQEEEDVSEESLHWDPVDGLHAEKQLPVAMLAEMFDRNITPERGKRQ</sequence>
<evidence type="ECO:0000313" key="2">
    <source>
        <dbReference type="EMBL" id="KHJ90856.1"/>
    </source>
</evidence>
<keyword evidence="3" id="KW-1185">Reference proteome</keyword>
<feature type="region of interest" description="Disordered" evidence="1">
    <location>
        <begin position="249"/>
        <end position="288"/>
    </location>
</feature>
<organism evidence="2 3">
    <name type="scientific">Oesophagostomum dentatum</name>
    <name type="common">Nodular worm</name>
    <dbReference type="NCBI Taxonomy" id="61180"/>
    <lineage>
        <taxon>Eukaryota</taxon>
        <taxon>Metazoa</taxon>
        <taxon>Ecdysozoa</taxon>
        <taxon>Nematoda</taxon>
        <taxon>Chromadorea</taxon>
        <taxon>Rhabditida</taxon>
        <taxon>Rhabditina</taxon>
        <taxon>Rhabditomorpha</taxon>
        <taxon>Strongyloidea</taxon>
        <taxon>Strongylidae</taxon>
        <taxon>Oesophagostomum</taxon>
    </lineage>
</organism>
<name>A0A0B1T3X6_OESDE</name>
<reference evidence="2 3" key="1">
    <citation type="submission" date="2014-03" db="EMBL/GenBank/DDBJ databases">
        <title>Draft genome of the hookworm Oesophagostomum dentatum.</title>
        <authorList>
            <person name="Mitreva M."/>
        </authorList>
    </citation>
    <scope>NUCLEOTIDE SEQUENCE [LARGE SCALE GENOMIC DNA]</scope>
    <source>
        <strain evidence="2 3">OD-Hann</strain>
    </source>
</reference>
<proteinExistence type="predicted"/>
<dbReference type="EMBL" id="KN552589">
    <property type="protein sequence ID" value="KHJ90856.1"/>
    <property type="molecule type" value="Genomic_DNA"/>
</dbReference>
<protein>
    <submittedName>
        <fullName evidence="2">Uncharacterized protein</fullName>
    </submittedName>
</protein>
<accession>A0A0B1T3X6</accession>
<evidence type="ECO:0000313" key="3">
    <source>
        <dbReference type="Proteomes" id="UP000053660"/>
    </source>
</evidence>
<feature type="compositionally biased region" description="Polar residues" evidence="1">
    <location>
        <begin position="249"/>
        <end position="258"/>
    </location>
</feature>
<dbReference type="OrthoDB" id="297496at2759"/>
<gene>
    <name evidence="2" type="ORF">OESDEN_09284</name>
</gene>
<feature type="compositionally biased region" description="Acidic residues" evidence="1">
    <location>
        <begin position="259"/>
        <end position="277"/>
    </location>
</feature>
<evidence type="ECO:0000256" key="1">
    <source>
        <dbReference type="SAM" id="MobiDB-lite"/>
    </source>
</evidence>